<evidence type="ECO:0000256" key="2">
    <source>
        <dbReference type="ARBA" id="ARBA00022898"/>
    </source>
</evidence>
<comment type="caution">
    <text evidence="5">The sequence shown here is derived from an EMBL/GenBank/DDBJ whole genome shotgun (WGS) entry which is preliminary data.</text>
</comment>
<dbReference type="PROSITE" id="PS00395">
    <property type="entry name" value="ALANINE_RACEMASE"/>
    <property type="match status" value="1"/>
</dbReference>
<dbReference type="EC" id="5.1.1.1" evidence="5"/>
<dbReference type="Gene3D" id="3.20.20.10">
    <property type="entry name" value="Alanine racemase"/>
    <property type="match status" value="1"/>
</dbReference>
<dbReference type="InterPro" id="IPR029066">
    <property type="entry name" value="PLP-binding_barrel"/>
</dbReference>
<keyword evidence="6" id="KW-1185">Reference proteome</keyword>
<keyword evidence="2" id="KW-0663">Pyridoxal phosphate</keyword>
<keyword evidence="3 5" id="KW-0413">Isomerase</keyword>
<dbReference type="InterPro" id="IPR001608">
    <property type="entry name" value="Ala_racemase_N"/>
</dbReference>
<dbReference type="InterPro" id="IPR009006">
    <property type="entry name" value="Ala_racemase/Decarboxylase_C"/>
</dbReference>
<evidence type="ECO:0000313" key="5">
    <source>
        <dbReference type="EMBL" id="MDL0088476.1"/>
    </source>
</evidence>
<organism evidence="5 6">
    <name type="scientific">Campylobacter gastrosuis</name>
    <dbReference type="NCBI Taxonomy" id="2974576"/>
    <lineage>
        <taxon>Bacteria</taxon>
        <taxon>Pseudomonadati</taxon>
        <taxon>Campylobacterota</taxon>
        <taxon>Epsilonproteobacteria</taxon>
        <taxon>Campylobacterales</taxon>
        <taxon>Campylobacteraceae</taxon>
        <taxon>Campylobacter</taxon>
    </lineage>
</organism>
<reference evidence="5" key="1">
    <citation type="submission" date="2022-08" db="EMBL/GenBank/DDBJ databases">
        <authorList>
            <person name="Wang H."/>
        </authorList>
    </citation>
    <scope>NUCLEOTIDE SEQUENCE</scope>
    <source>
        <strain evidence="5">PS10</strain>
    </source>
</reference>
<name>A0ABT7HNH1_9BACT</name>
<evidence type="ECO:0000259" key="4">
    <source>
        <dbReference type="SMART" id="SM01005"/>
    </source>
</evidence>
<dbReference type="EMBL" id="JANURM010000002">
    <property type="protein sequence ID" value="MDL0088476.1"/>
    <property type="molecule type" value="Genomic_DNA"/>
</dbReference>
<dbReference type="PANTHER" id="PTHR30511">
    <property type="entry name" value="ALANINE RACEMASE"/>
    <property type="match status" value="1"/>
</dbReference>
<evidence type="ECO:0000313" key="6">
    <source>
        <dbReference type="Proteomes" id="UP001173801"/>
    </source>
</evidence>
<proteinExistence type="predicted"/>
<reference evidence="5" key="2">
    <citation type="journal article" date="2023" name="Microorganisms">
        <title>Isolation and Genomic Characteristics of Cat-Borne Campylobacter felis sp. nov. and Sheep-Borne Campylobacter ovis sp. nov.</title>
        <authorList>
            <person name="Wang H."/>
            <person name="Li Y."/>
            <person name="Gu Y."/>
            <person name="Zhou G."/>
            <person name="Chen X."/>
            <person name="Zhang X."/>
            <person name="Shao Z."/>
            <person name="Zhang J."/>
            <person name="Zhang M."/>
        </authorList>
    </citation>
    <scope>NUCLEOTIDE SEQUENCE</scope>
    <source>
        <strain evidence="5">PS10</strain>
    </source>
</reference>
<dbReference type="PRINTS" id="PR00992">
    <property type="entry name" value="ALARACEMASE"/>
</dbReference>
<evidence type="ECO:0000256" key="3">
    <source>
        <dbReference type="ARBA" id="ARBA00023235"/>
    </source>
</evidence>
<dbReference type="InterPro" id="IPR011079">
    <property type="entry name" value="Ala_racemase_C"/>
</dbReference>
<dbReference type="RefSeq" id="WP_284937121.1">
    <property type="nucleotide sequence ID" value="NZ_JANURM010000002.1"/>
</dbReference>
<feature type="domain" description="Alanine racemase C-terminal" evidence="4">
    <location>
        <begin position="225"/>
        <end position="337"/>
    </location>
</feature>
<sequence>MSQIRLNKNSYDNNLKQIINKVGTNEQVILILKDNAYGHGARILGQRASELGFEFCAVKDEREANELSDIFKKILILSHIPNGNESEKFIYATNDLRALKTIKSGAKIHLAVDTLMHRNGIDLSEIDEALGIIKERKLELLGAFTHFRSGDILNAEYFIQRQNFKIVKEKVAKFLSQKGLKNPTFHSHNSAGFERFNELDGELVRIGITQFGYNQFDKNIKLTPVLSLWANKISERILKARSSVGYGGKFCAKVDMKIATYDLGYGDGLFRYDGEGGLKLANGNEILGKMSMDSFSSNDVGDEVCVFDDARVWARFFNTIEYEILAKLSPFLKRVWV</sequence>
<protein>
    <submittedName>
        <fullName evidence="5">Alanine racemase</fullName>
        <ecNumber evidence="5">5.1.1.1</ecNumber>
    </submittedName>
</protein>
<gene>
    <name evidence="5" type="ORF">NYG85_03675</name>
</gene>
<evidence type="ECO:0000256" key="1">
    <source>
        <dbReference type="ARBA" id="ARBA00001933"/>
    </source>
</evidence>
<dbReference type="InterPro" id="IPR020622">
    <property type="entry name" value="Ala_racemase_pyridoxalP-BS"/>
</dbReference>
<dbReference type="SUPFAM" id="SSF51419">
    <property type="entry name" value="PLP-binding barrel"/>
    <property type="match status" value="1"/>
</dbReference>
<dbReference type="SMART" id="SM01005">
    <property type="entry name" value="Ala_racemase_C"/>
    <property type="match status" value="1"/>
</dbReference>
<dbReference type="PANTHER" id="PTHR30511:SF0">
    <property type="entry name" value="ALANINE RACEMASE, CATABOLIC-RELATED"/>
    <property type="match status" value="1"/>
</dbReference>
<accession>A0ABT7HNH1</accession>
<dbReference type="NCBIfam" id="NF000791">
    <property type="entry name" value="PRK00053.2-2"/>
    <property type="match status" value="1"/>
</dbReference>
<dbReference type="Gene3D" id="2.40.37.10">
    <property type="entry name" value="Lyase, Ornithine Decarboxylase, Chain A, domain 1"/>
    <property type="match status" value="1"/>
</dbReference>
<dbReference type="Pfam" id="PF00842">
    <property type="entry name" value="Ala_racemase_C"/>
    <property type="match status" value="1"/>
</dbReference>
<dbReference type="SUPFAM" id="SSF50621">
    <property type="entry name" value="Alanine racemase C-terminal domain-like"/>
    <property type="match status" value="1"/>
</dbReference>
<dbReference type="Proteomes" id="UP001173801">
    <property type="component" value="Unassembled WGS sequence"/>
</dbReference>
<comment type="cofactor">
    <cofactor evidence="1">
        <name>pyridoxal 5'-phosphate</name>
        <dbReference type="ChEBI" id="CHEBI:597326"/>
    </cofactor>
</comment>
<dbReference type="Pfam" id="PF01168">
    <property type="entry name" value="Ala_racemase_N"/>
    <property type="match status" value="1"/>
</dbReference>
<dbReference type="GO" id="GO:0008784">
    <property type="term" value="F:alanine racemase activity"/>
    <property type="evidence" value="ECO:0007669"/>
    <property type="project" value="UniProtKB-EC"/>
</dbReference>
<dbReference type="InterPro" id="IPR000821">
    <property type="entry name" value="Ala_racemase"/>
</dbReference>